<proteinExistence type="predicted"/>
<reference evidence="2" key="1">
    <citation type="journal article" date="2014" name="Front. Microbiol.">
        <title>High frequency of phylogenetically diverse reductive dehalogenase-homologous genes in deep subseafloor sedimentary metagenomes.</title>
        <authorList>
            <person name="Kawai M."/>
            <person name="Futagami T."/>
            <person name="Toyoda A."/>
            <person name="Takaki Y."/>
            <person name="Nishi S."/>
            <person name="Hori S."/>
            <person name="Arai W."/>
            <person name="Tsubouchi T."/>
            <person name="Morono Y."/>
            <person name="Uchiyama I."/>
            <person name="Ito T."/>
            <person name="Fujiyama A."/>
            <person name="Inagaki F."/>
            <person name="Takami H."/>
        </authorList>
    </citation>
    <scope>NUCLEOTIDE SEQUENCE</scope>
    <source>
        <strain evidence="2">Expedition CK06-06</strain>
    </source>
</reference>
<gene>
    <name evidence="2" type="ORF">S01H4_26364</name>
</gene>
<accession>X1BJL5</accession>
<evidence type="ECO:0000256" key="1">
    <source>
        <dbReference type="SAM" id="Phobius"/>
    </source>
</evidence>
<organism evidence="2">
    <name type="scientific">marine sediment metagenome</name>
    <dbReference type="NCBI Taxonomy" id="412755"/>
    <lineage>
        <taxon>unclassified sequences</taxon>
        <taxon>metagenomes</taxon>
        <taxon>ecological metagenomes</taxon>
    </lineage>
</organism>
<feature type="non-terminal residue" evidence="2">
    <location>
        <position position="1"/>
    </location>
</feature>
<keyword evidence="1" id="KW-0812">Transmembrane</keyword>
<name>X1BJL5_9ZZZZ</name>
<keyword evidence="1" id="KW-0472">Membrane</keyword>
<comment type="caution">
    <text evidence="2">The sequence shown here is derived from an EMBL/GenBank/DDBJ whole genome shotgun (WGS) entry which is preliminary data.</text>
</comment>
<dbReference type="EMBL" id="BART01012704">
    <property type="protein sequence ID" value="GAG84283.1"/>
    <property type="molecule type" value="Genomic_DNA"/>
</dbReference>
<feature type="transmembrane region" description="Helical" evidence="1">
    <location>
        <begin position="20"/>
        <end position="38"/>
    </location>
</feature>
<dbReference type="AlphaFoldDB" id="X1BJL5"/>
<evidence type="ECO:0000313" key="2">
    <source>
        <dbReference type="EMBL" id="GAG84283.1"/>
    </source>
</evidence>
<feature type="transmembrane region" description="Helical" evidence="1">
    <location>
        <begin position="50"/>
        <end position="74"/>
    </location>
</feature>
<sequence length="101" mass="11452">PVTLLTLIPMFMIMFKDFDTLPAVLKIALFAIPFSHPMMAMRALMVDDYLLVLSGIVYVTIFAAIVVTVVAWIFRSDRLLTGRIKTRRGRRLRGLLGKLGR</sequence>
<protein>
    <recommendedName>
        <fullName evidence="3">ABC-2 type transporter domain-containing protein</fullName>
    </recommendedName>
</protein>
<keyword evidence="1" id="KW-1133">Transmembrane helix</keyword>
<evidence type="ECO:0008006" key="3">
    <source>
        <dbReference type="Google" id="ProtNLM"/>
    </source>
</evidence>